<dbReference type="Gramene" id="Os11t0540800-00">
    <property type="protein sequence ID" value="Os11t0540800-00"/>
    <property type="gene ID" value="Os11g0540800"/>
</dbReference>
<reference evidence="3 4" key="3">
    <citation type="journal article" date="2013" name="Rice">
        <title>Improvement of the Oryza sativa Nipponbare reference genome using next generation sequence and optical map data.</title>
        <authorList>
            <person name="Kawahara Y."/>
            <person name="de la Bastide M."/>
            <person name="Hamilton J.P."/>
            <person name="Kanamori H."/>
            <person name="McCombie W.R."/>
            <person name="Ouyang S."/>
            <person name="Schwartz D.C."/>
            <person name="Tanaka T."/>
            <person name="Wu J."/>
            <person name="Zhou S."/>
            <person name="Childs K.L."/>
            <person name="Davidson R.M."/>
            <person name="Lin H."/>
            <person name="Quesada-Ocampo L."/>
            <person name="Vaillancourt B."/>
            <person name="Sakai H."/>
            <person name="Lee S.S."/>
            <person name="Kim J."/>
            <person name="Numa H."/>
            <person name="Itoh T."/>
            <person name="Buell C.R."/>
            <person name="Matsumoto T."/>
        </authorList>
    </citation>
    <scope>NUCLEOTIDE SEQUENCE [LARGE SCALE GENOMIC DNA]</scope>
    <source>
        <strain evidence="4">cv. Nipponbare</strain>
    </source>
</reference>
<dbReference type="Pfam" id="PF03140">
    <property type="entry name" value="DUF247"/>
    <property type="match status" value="1"/>
</dbReference>
<dbReference type="PANTHER" id="PTHR31170">
    <property type="entry name" value="BNAC04G53230D PROTEIN"/>
    <property type="match status" value="1"/>
</dbReference>
<feature type="compositionally biased region" description="Pro residues" evidence="1">
    <location>
        <begin position="13"/>
        <end position="35"/>
    </location>
</feature>
<dbReference type="Proteomes" id="UP000059680">
    <property type="component" value="Chromosome 11"/>
</dbReference>
<keyword evidence="2" id="KW-0472">Membrane</keyword>
<dbReference type="PaxDb" id="39947-A0A0P0Y388"/>
<evidence type="ECO:0000313" key="4">
    <source>
        <dbReference type="Proteomes" id="UP000059680"/>
    </source>
</evidence>
<keyword evidence="4" id="KW-1185">Reference proteome</keyword>
<evidence type="ECO:0000256" key="2">
    <source>
        <dbReference type="SAM" id="Phobius"/>
    </source>
</evidence>
<dbReference type="InterPro" id="IPR004158">
    <property type="entry name" value="DUF247_pln"/>
</dbReference>
<proteinExistence type="predicted"/>
<dbReference type="STRING" id="39947.A0A0P0Y388"/>
<gene>
    <name evidence="3" type="ordered locus">Os11g0540800</name>
    <name evidence="3" type="ORF">OSNPB_110540800</name>
</gene>
<dbReference type="OMA" id="CQMMETY"/>
<dbReference type="PANTHER" id="PTHR31170:SF18">
    <property type="entry name" value="(WILD MALAYSIAN BANANA) HYPOTHETICAL PROTEIN"/>
    <property type="match status" value="1"/>
</dbReference>
<evidence type="ECO:0000313" key="3">
    <source>
        <dbReference type="EMBL" id="BAT14336.1"/>
    </source>
</evidence>
<dbReference type="AlphaFoldDB" id="A0A0P0Y388"/>
<protein>
    <submittedName>
        <fullName evidence="3">Os11g0540800 protein</fullName>
    </submittedName>
</protein>
<dbReference type="InParanoid" id="A0A0P0Y388"/>
<feature type="compositionally biased region" description="Pro residues" evidence="1">
    <location>
        <begin position="111"/>
        <end position="125"/>
    </location>
</feature>
<evidence type="ECO:0000256" key="1">
    <source>
        <dbReference type="SAM" id="MobiDB-lite"/>
    </source>
</evidence>
<accession>A0A0P0Y388</accession>
<feature type="region of interest" description="Disordered" evidence="1">
    <location>
        <begin position="1"/>
        <end position="76"/>
    </location>
</feature>
<dbReference type="eggNOG" id="ENOG502QR4P">
    <property type="taxonomic scope" value="Eukaryota"/>
</dbReference>
<reference evidence="3 4" key="2">
    <citation type="journal article" date="2013" name="Plant Cell Physiol.">
        <title>Rice Annotation Project Database (RAP-DB): an integrative and interactive database for rice genomics.</title>
        <authorList>
            <person name="Sakai H."/>
            <person name="Lee S.S."/>
            <person name="Tanaka T."/>
            <person name="Numa H."/>
            <person name="Kim J."/>
            <person name="Kawahara Y."/>
            <person name="Wakimoto H."/>
            <person name="Yang C.C."/>
            <person name="Iwamoto M."/>
            <person name="Abe T."/>
            <person name="Yamada Y."/>
            <person name="Muto A."/>
            <person name="Inokuchi H."/>
            <person name="Ikemura T."/>
            <person name="Matsumoto T."/>
            <person name="Sasaki T."/>
            <person name="Itoh T."/>
        </authorList>
    </citation>
    <scope>NUCLEOTIDE SEQUENCE [LARGE SCALE GENOMIC DNA]</scope>
    <source>
        <strain evidence="4">cv. Nipponbare</strain>
    </source>
</reference>
<keyword evidence="2" id="KW-1133">Transmembrane helix</keyword>
<dbReference type="EMBL" id="AP014967">
    <property type="protein sequence ID" value="BAT14336.1"/>
    <property type="molecule type" value="Genomic_DNA"/>
</dbReference>
<reference evidence="4" key="1">
    <citation type="journal article" date="2005" name="Nature">
        <title>The map-based sequence of the rice genome.</title>
        <authorList>
            <consortium name="International rice genome sequencing project (IRGSP)"/>
            <person name="Matsumoto T."/>
            <person name="Wu J."/>
            <person name="Kanamori H."/>
            <person name="Katayose Y."/>
            <person name="Fujisawa M."/>
            <person name="Namiki N."/>
            <person name="Mizuno H."/>
            <person name="Yamamoto K."/>
            <person name="Antonio B.A."/>
            <person name="Baba T."/>
            <person name="Sakata K."/>
            <person name="Nagamura Y."/>
            <person name="Aoki H."/>
            <person name="Arikawa K."/>
            <person name="Arita K."/>
            <person name="Bito T."/>
            <person name="Chiden Y."/>
            <person name="Fujitsuka N."/>
            <person name="Fukunaka R."/>
            <person name="Hamada M."/>
            <person name="Harada C."/>
            <person name="Hayashi A."/>
            <person name="Hijishita S."/>
            <person name="Honda M."/>
            <person name="Hosokawa S."/>
            <person name="Ichikawa Y."/>
            <person name="Idonuma A."/>
            <person name="Iijima M."/>
            <person name="Ikeda M."/>
            <person name="Ikeno M."/>
            <person name="Ito K."/>
            <person name="Ito S."/>
            <person name="Ito T."/>
            <person name="Ito Y."/>
            <person name="Ito Y."/>
            <person name="Iwabuchi A."/>
            <person name="Kamiya K."/>
            <person name="Karasawa W."/>
            <person name="Kurita K."/>
            <person name="Katagiri S."/>
            <person name="Kikuta A."/>
            <person name="Kobayashi H."/>
            <person name="Kobayashi N."/>
            <person name="Machita K."/>
            <person name="Maehara T."/>
            <person name="Masukawa M."/>
            <person name="Mizubayashi T."/>
            <person name="Mukai Y."/>
            <person name="Nagasaki H."/>
            <person name="Nagata Y."/>
            <person name="Naito S."/>
            <person name="Nakashima M."/>
            <person name="Nakama Y."/>
            <person name="Nakamichi Y."/>
            <person name="Nakamura M."/>
            <person name="Meguro A."/>
            <person name="Negishi M."/>
            <person name="Ohta I."/>
            <person name="Ohta T."/>
            <person name="Okamoto M."/>
            <person name="Ono N."/>
            <person name="Saji S."/>
            <person name="Sakaguchi M."/>
            <person name="Sakai K."/>
            <person name="Shibata M."/>
            <person name="Shimokawa T."/>
            <person name="Song J."/>
            <person name="Takazaki Y."/>
            <person name="Terasawa K."/>
            <person name="Tsugane M."/>
            <person name="Tsuji K."/>
            <person name="Ueda S."/>
            <person name="Waki K."/>
            <person name="Yamagata H."/>
            <person name="Yamamoto M."/>
            <person name="Yamamoto S."/>
            <person name="Yamane H."/>
            <person name="Yoshiki S."/>
            <person name="Yoshihara R."/>
            <person name="Yukawa K."/>
            <person name="Zhong H."/>
            <person name="Yano M."/>
            <person name="Yuan Q."/>
            <person name="Ouyang S."/>
            <person name="Liu J."/>
            <person name="Jones K.M."/>
            <person name="Gansberger K."/>
            <person name="Moffat K."/>
            <person name="Hill J."/>
            <person name="Bera J."/>
            <person name="Fadrosh D."/>
            <person name="Jin S."/>
            <person name="Johri S."/>
            <person name="Kim M."/>
            <person name="Overton L."/>
            <person name="Reardon M."/>
            <person name="Tsitrin T."/>
            <person name="Vuong H."/>
            <person name="Weaver B."/>
            <person name="Ciecko A."/>
            <person name="Tallon L."/>
            <person name="Jackson J."/>
            <person name="Pai G."/>
            <person name="Aken S.V."/>
            <person name="Utterback T."/>
            <person name="Reidmuller S."/>
            <person name="Feldblyum T."/>
            <person name="Hsiao J."/>
            <person name="Zismann V."/>
            <person name="Iobst S."/>
            <person name="de Vazeille A.R."/>
            <person name="Buell C.R."/>
            <person name="Ying K."/>
            <person name="Li Y."/>
            <person name="Lu T."/>
            <person name="Huang Y."/>
            <person name="Zhao Q."/>
            <person name="Feng Q."/>
            <person name="Zhang L."/>
            <person name="Zhu J."/>
            <person name="Weng Q."/>
            <person name="Mu J."/>
            <person name="Lu Y."/>
            <person name="Fan D."/>
            <person name="Liu Y."/>
            <person name="Guan J."/>
            <person name="Zhang Y."/>
            <person name="Yu S."/>
            <person name="Liu X."/>
            <person name="Zhang Y."/>
            <person name="Hong G."/>
            <person name="Han B."/>
            <person name="Choisne N."/>
            <person name="Demange N."/>
            <person name="Orjeda G."/>
            <person name="Samain S."/>
            <person name="Cattolico L."/>
            <person name="Pelletier E."/>
            <person name="Couloux A."/>
            <person name="Segurens B."/>
            <person name="Wincker P."/>
            <person name="D'Hont A."/>
            <person name="Scarpelli C."/>
            <person name="Weissenbach J."/>
            <person name="Salanoubat M."/>
            <person name="Quetier F."/>
            <person name="Yu Y."/>
            <person name="Kim H.R."/>
            <person name="Rambo T."/>
            <person name="Currie J."/>
            <person name="Collura K."/>
            <person name="Luo M."/>
            <person name="Yang T."/>
            <person name="Ammiraju J.S.S."/>
            <person name="Engler F."/>
            <person name="Soderlund C."/>
            <person name="Wing R.A."/>
            <person name="Palmer L.E."/>
            <person name="de la Bastide M."/>
            <person name="Spiegel L."/>
            <person name="Nascimento L."/>
            <person name="Zutavern T."/>
            <person name="O'Shaughnessy A."/>
            <person name="Dike S."/>
            <person name="Dedhia N."/>
            <person name="Preston R."/>
            <person name="Balija V."/>
            <person name="McCombie W.R."/>
            <person name="Chow T."/>
            <person name="Chen H."/>
            <person name="Chung M."/>
            <person name="Chen C."/>
            <person name="Shaw J."/>
            <person name="Wu H."/>
            <person name="Hsiao K."/>
            <person name="Chao Y."/>
            <person name="Chu M."/>
            <person name="Cheng C."/>
            <person name="Hour A."/>
            <person name="Lee P."/>
            <person name="Lin S."/>
            <person name="Lin Y."/>
            <person name="Liou J."/>
            <person name="Liu S."/>
            <person name="Hsing Y."/>
            <person name="Raghuvanshi S."/>
            <person name="Mohanty A."/>
            <person name="Bharti A.K."/>
            <person name="Gaur A."/>
            <person name="Gupta V."/>
            <person name="Kumar D."/>
            <person name="Ravi V."/>
            <person name="Vij S."/>
            <person name="Kapur A."/>
            <person name="Khurana P."/>
            <person name="Khurana P."/>
            <person name="Khurana J.P."/>
            <person name="Tyagi A.K."/>
            <person name="Gaikwad K."/>
            <person name="Singh A."/>
            <person name="Dalal V."/>
            <person name="Srivastava S."/>
            <person name="Dixit A."/>
            <person name="Pal A.K."/>
            <person name="Ghazi I.A."/>
            <person name="Yadav M."/>
            <person name="Pandit A."/>
            <person name="Bhargava A."/>
            <person name="Sureshbabu K."/>
            <person name="Batra K."/>
            <person name="Sharma T.R."/>
            <person name="Mohapatra T."/>
            <person name="Singh N.K."/>
            <person name="Messing J."/>
            <person name="Nelson A.B."/>
            <person name="Fuks G."/>
            <person name="Kavchok S."/>
            <person name="Keizer G."/>
            <person name="Linton E."/>
            <person name="Llaca V."/>
            <person name="Song R."/>
            <person name="Tanyolac B."/>
            <person name="Young S."/>
            <person name="Ho-Il K."/>
            <person name="Hahn J.H."/>
            <person name="Sangsakoo G."/>
            <person name="Vanavichit A."/>
            <person name="de Mattos Luiz.A.T."/>
            <person name="Zimmer P.D."/>
            <person name="Malone G."/>
            <person name="Dellagostin O."/>
            <person name="de Oliveira A.C."/>
            <person name="Bevan M."/>
            <person name="Bancroft I."/>
            <person name="Minx P."/>
            <person name="Cordum H."/>
            <person name="Wilson R."/>
            <person name="Cheng Z."/>
            <person name="Jin W."/>
            <person name="Jiang J."/>
            <person name="Leong S.A."/>
            <person name="Iwama H."/>
            <person name="Gojobori T."/>
            <person name="Itoh T."/>
            <person name="Niimura Y."/>
            <person name="Fujii Y."/>
            <person name="Habara T."/>
            <person name="Sakai H."/>
            <person name="Sato Y."/>
            <person name="Wilson G."/>
            <person name="Kumar K."/>
            <person name="McCouch S."/>
            <person name="Juretic N."/>
            <person name="Hoen D."/>
            <person name="Wright S."/>
            <person name="Bruskiewich R."/>
            <person name="Bureau T."/>
            <person name="Miyao A."/>
            <person name="Hirochika H."/>
            <person name="Nishikawa T."/>
            <person name="Kadowaki K."/>
            <person name="Sugiura M."/>
            <person name="Burr B."/>
            <person name="Sasaki T."/>
        </authorList>
    </citation>
    <scope>NUCLEOTIDE SEQUENCE [LARGE SCALE GENOMIC DNA]</scope>
    <source>
        <strain evidence="4">cv. Nipponbare</strain>
    </source>
</reference>
<feature type="compositionally biased region" description="Basic residues" evidence="1">
    <location>
        <begin position="1"/>
        <end position="10"/>
    </location>
</feature>
<sequence>ATPGSRRRRTGSPPRPCAPPPPRPRAPSLPSPPASLRPDLGGEAGEPRRCSRRRLPRPPSGRIWEEGEGAEPAPSVAATNPVVTAVVAAADLAGAAADPAPRRCRCRPRASPLPLPTSPVPPPTPRLAVARGSRRPRAHRREESEGERGVLSIPRVLFWDNAERVFLNLMAFERLHPGAGNEVMAFVYFMDNLIDTAKDVALLRSKGIITSGLGSDEAVAKLINKILTKGAVMSPDSSIRDVLREINAHCKKPWNKWRATLMHTYFSNPWVFISLLAAIILLLATLMQTIYTVVPFYNK</sequence>
<keyword evidence="2" id="KW-0812">Transmembrane</keyword>
<feature type="non-terminal residue" evidence="3">
    <location>
        <position position="299"/>
    </location>
</feature>
<feature type="region of interest" description="Disordered" evidence="1">
    <location>
        <begin position="97"/>
        <end position="146"/>
    </location>
</feature>
<organism evidence="3 4">
    <name type="scientific">Oryza sativa subsp. japonica</name>
    <name type="common">Rice</name>
    <dbReference type="NCBI Taxonomy" id="39947"/>
    <lineage>
        <taxon>Eukaryota</taxon>
        <taxon>Viridiplantae</taxon>
        <taxon>Streptophyta</taxon>
        <taxon>Embryophyta</taxon>
        <taxon>Tracheophyta</taxon>
        <taxon>Spermatophyta</taxon>
        <taxon>Magnoliopsida</taxon>
        <taxon>Liliopsida</taxon>
        <taxon>Poales</taxon>
        <taxon>Poaceae</taxon>
        <taxon>BOP clade</taxon>
        <taxon>Oryzoideae</taxon>
        <taxon>Oryzeae</taxon>
        <taxon>Oryzinae</taxon>
        <taxon>Oryza</taxon>
        <taxon>Oryza sativa</taxon>
    </lineage>
</organism>
<feature type="transmembrane region" description="Helical" evidence="2">
    <location>
        <begin position="270"/>
        <end position="294"/>
    </location>
</feature>
<name>A0A0P0Y388_ORYSJ</name>